<dbReference type="GO" id="GO:0015648">
    <property type="term" value="F:lipid-linked peptidoglycan transporter activity"/>
    <property type="evidence" value="ECO:0007669"/>
    <property type="project" value="TreeGrafter"/>
</dbReference>
<dbReference type="InterPro" id="IPR001182">
    <property type="entry name" value="FtsW/RodA"/>
</dbReference>
<evidence type="ECO:0000256" key="4">
    <source>
        <dbReference type="ARBA" id="ARBA00022692"/>
    </source>
</evidence>
<comment type="subcellular location">
    <subcellularLocation>
        <location evidence="1">Membrane</location>
        <topology evidence="1">Multi-pass membrane protein</topology>
    </subcellularLocation>
</comment>
<evidence type="ECO:0000256" key="3">
    <source>
        <dbReference type="ARBA" id="ARBA00022679"/>
    </source>
</evidence>
<evidence type="ECO:0000256" key="13">
    <source>
        <dbReference type="ARBA" id="ARBA00041418"/>
    </source>
</evidence>
<proteinExistence type="inferred from homology"/>
<dbReference type="PANTHER" id="PTHR30474:SF2">
    <property type="entry name" value="PEPTIDOGLYCAN GLYCOSYLTRANSFERASE FTSW-RELATED"/>
    <property type="match status" value="1"/>
</dbReference>
<feature type="transmembrane region" description="Helical" evidence="17">
    <location>
        <begin position="175"/>
        <end position="192"/>
    </location>
</feature>
<evidence type="ECO:0000256" key="12">
    <source>
        <dbReference type="ARBA" id="ARBA00041185"/>
    </source>
</evidence>
<evidence type="ECO:0000313" key="19">
    <source>
        <dbReference type="Proteomes" id="UP000033682"/>
    </source>
</evidence>
<evidence type="ECO:0000256" key="17">
    <source>
        <dbReference type="SAM" id="Phobius"/>
    </source>
</evidence>
<feature type="transmembrane region" description="Helical" evidence="17">
    <location>
        <begin position="50"/>
        <end position="67"/>
    </location>
</feature>
<keyword evidence="3" id="KW-0808">Transferase</keyword>
<feature type="transmembrane region" description="Helical" evidence="17">
    <location>
        <begin position="358"/>
        <end position="381"/>
    </location>
</feature>
<evidence type="ECO:0000313" key="18">
    <source>
        <dbReference type="EMBL" id="KJY61333.1"/>
    </source>
</evidence>
<evidence type="ECO:0000256" key="11">
    <source>
        <dbReference type="ARBA" id="ARBA00038053"/>
    </source>
</evidence>
<evidence type="ECO:0000256" key="9">
    <source>
        <dbReference type="ARBA" id="ARBA00032370"/>
    </source>
</evidence>
<keyword evidence="18" id="KW-0131">Cell cycle</keyword>
<dbReference type="EC" id="2.4.99.28" evidence="14"/>
<dbReference type="HOGENOM" id="CLU_029243_1_2_9"/>
<comment type="caution">
    <text evidence="18">The sequence shown here is derived from an EMBL/GenBank/DDBJ whole genome shotgun (WGS) entry which is preliminary data.</text>
</comment>
<comment type="catalytic activity">
    <reaction evidence="15">
        <text>[GlcNAc-(1-&gt;4)-Mur2Ac(oyl-L-Ala-gamma-D-Glu-L-Lys-D-Ala-D-Ala)](n)-di-trans,octa-cis-undecaprenyl diphosphate + beta-D-GlcNAc-(1-&gt;4)-Mur2Ac(oyl-L-Ala-gamma-D-Glu-L-Lys-D-Ala-D-Ala)-di-trans,octa-cis-undecaprenyl diphosphate = [GlcNAc-(1-&gt;4)-Mur2Ac(oyl-L-Ala-gamma-D-Glu-L-Lys-D-Ala-D-Ala)](n+1)-di-trans,octa-cis-undecaprenyl diphosphate + di-trans,octa-cis-undecaprenyl diphosphate + H(+)</text>
        <dbReference type="Rhea" id="RHEA:23708"/>
        <dbReference type="Rhea" id="RHEA-COMP:9602"/>
        <dbReference type="Rhea" id="RHEA-COMP:9603"/>
        <dbReference type="ChEBI" id="CHEBI:15378"/>
        <dbReference type="ChEBI" id="CHEBI:58405"/>
        <dbReference type="ChEBI" id="CHEBI:60033"/>
        <dbReference type="ChEBI" id="CHEBI:78435"/>
        <dbReference type="EC" id="2.4.99.28"/>
    </reaction>
</comment>
<dbReference type="AlphaFoldDB" id="A0A0F4LSL9"/>
<feature type="transmembrane region" description="Helical" evidence="17">
    <location>
        <begin position="79"/>
        <end position="98"/>
    </location>
</feature>
<dbReference type="Proteomes" id="UP000033682">
    <property type="component" value="Unassembled WGS sequence"/>
</dbReference>
<keyword evidence="5" id="KW-0133">Cell shape</keyword>
<accession>A0A0F4LSL9</accession>
<evidence type="ECO:0000256" key="5">
    <source>
        <dbReference type="ARBA" id="ARBA00022960"/>
    </source>
</evidence>
<gene>
    <name evidence="18" type="primary">ftsW</name>
    <name evidence="18" type="ORF">JF72_06120</name>
</gene>
<dbReference type="GO" id="GO:0008360">
    <property type="term" value="P:regulation of cell shape"/>
    <property type="evidence" value="ECO:0007669"/>
    <property type="project" value="UniProtKB-KW"/>
</dbReference>
<evidence type="ECO:0000256" key="15">
    <source>
        <dbReference type="ARBA" id="ARBA00049902"/>
    </source>
</evidence>
<dbReference type="GO" id="GO:0051301">
    <property type="term" value="P:cell division"/>
    <property type="evidence" value="ECO:0007669"/>
    <property type="project" value="UniProtKB-KW"/>
</dbReference>
<comment type="similarity">
    <text evidence="11">Belongs to the SEDS family. FtsW subfamily.</text>
</comment>
<feature type="transmembrane region" description="Helical" evidence="17">
    <location>
        <begin position="283"/>
        <end position="309"/>
    </location>
</feature>
<dbReference type="GO" id="GO:0005886">
    <property type="term" value="C:plasma membrane"/>
    <property type="evidence" value="ECO:0007669"/>
    <property type="project" value="TreeGrafter"/>
</dbReference>
<keyword evidence="6" id="KW-0573">Peptidoglycan synthesis</keyword>
<dbReference type="GO" id="GO:0008955">
    <property type="term" value="F:peptidoglycan glycosyltransferase activity"/>
    <property type="evidence" value="ECO:0007669"/>
    <property type="project" value="UniProtKB-EC"/>
</dbReference>
<dbReference type="OrthoDB" id="9812661at2"/>
<dbReference type="PATRIC" id="fig|303541.3.peg.767"/>
<comment type="function">
    <text evidence="16">Peptidoglycan polymerase that is essential for cell division.</text>
</comment>
<dbReference type="EMBL" id="JXLG01000005">
    <property type="protein sequence ID" value="KJY61333.1"/>
    <property type="molecule type" value="Genomic_DNA"/>
</dbReference>
<feature type="transmembrane region" description="Helical" evidence="17">
    <location>
        <begin position="118"/>
        <end position="137"/>
    </location>
</feature>
<dbReference type="STRING" id="303541.JF72_06120"/>
<dbReference type="PROSITE" id="PS00428">
    <property type="entry name" value="FTSW_RODA_SPOVE"/>
    <property type="match status" value="1"/>
</dbReference>
<feature type="transmembrane region" description="Helical" evidence="17">
    <location>
        <begin position="321"/>
        <end position="346"/>
    </location>
</feature>
<evidence type="ECO:0000256" key="2">
    <source>
        <dbReference type="ARBA" id="ARBA00022676"/>
    </source>
</evidence>
<protein>
    <recommendedName>
        <fullName evidence="12">Probable peptidoglycan glycosyltransferase FtsW</fullName>
        <ecNumber evidence="14">2.4.99.28</ecNumber>
    </recommendedName>
    <alternativeName>
        <fullName evidence="13">Cell division protein FtsW</fullName>
    </alternativeName>
    <alternativeName>
        <fullName evidence="10">Cell wall polymerase</fullName>
    </alternativeName>
    <alternativeName>
        <fullName evidence="9">Peptidoglycan polymerase</fullName>
    </alternativeName>
</protein>
<keyword evidence="8 17" id="KW-0472">Membrane</keyword>
<keyword evidence="18" id="KW-0132">Cell division</keyword>
<sequence>MRRKLQHLDYKILLPYLLLVFFGIIMVYSASSDILLVNGFKPATYGIRQAIYAVVAFFGFATFAFFLRLDLFKRTKFVAWFLGISMFLLFYLIVLKVFKGSDAAVNGAVGWIDLKVIRIQPLEIAKLALVIYLAYYLDRHDGSFRQGNIVNNLIRPAVLSGVMMLLVIVEPDLGGTAILATIVIIMFSLSGVPAKNALLCLIGIGIGVFFLVFLIVKWNPDFLQSSYQYQRLMSFLHPFELEQKGGAQLVNSYYAIHNGGLFGVGLGNSMQKRGYLPEPYTDFILAIAAEEIGVIGALLVLGLLFYLMWSIMEVGLHASTQFNALVCFGVTTIIFTETLFNVGAVLGLLPITGVTLPFISYGGSSLIVLSASIGLVLNIAANERIKKEEELADEYQS</sequence>
<keyword evidence="19" id="KW-1185">Reference proteome</keyword>
<feature type="transmembrane region" description="Helical" evidence="17">
    <location>
        <begin position="149"/>
        <end position="169"/>
    </location>
</feature>
<keyword evidence="4 17" id="KW-0812">Transmembrane</keyword>
<keyword evidence="7 17" id="KW-1133">Transmembrane helix</keyword>
<evidence type="ECO:0000256" key="8">
    <source>
        <dbReference type="ARBA" id="ARBA00023136"/>
    </source>
</evidence>
<reference evidence="18 19" key="1">
    <citation type="submission" date="2015-01" db="EMBL/GenBank/DDBJ databases">
        <title>Comparative genomics of the lactic acid bacteria isolated from the honey bee gut.</title>
        <authorList>
            <person name="Ellegaard K.M."/>
            <person name="Tamarit D."/>
            <person name="Javelind E."/>
            <person name="Olofsson T."/>
            <person name="Andersson S.G."/>
            <person name="Vasquez A."/>
        </authorList>
    </citation>
    <scope>NUCLEOTIDE SEQUENCE [LARGE SCALE GENOMIC DNA]</scope>
    <source>
        <strain evidence="18 19">Hma11</strain>
    </source>
</reference>
<dbReference type="PANTHER" id="PTHR30474">
    <property type="entry name" value="CELL CYCLE PROTEIN"/>
    <property type="match status" value="1"/>
</dbReference>
<dbReference type="Pfam" id="PF01098">
    <property type="entry name" value="FTSW_RODA_SPOVE"/>
    <property type="match status" value="1"/>
</dbReference>
<evidence type="ECO:0000256" key="16">
    <source>
        <dbReference type="ARBA" id="ARBA00049966"/>
    </source>
</evidence>
<dbReference type="GO" id="GO:0009252">
    <property type="term" value="P:peptidoglycan biosynthetic process"/>
    <property type="evidence" value="ECO:0007669"/>
    <property type="project" value="UniProtKB-KW"/>
</dbReference>
<evidence type="ECO:0000256" key="1">
    <source>
        <dbReference type="ARBA" id="ARBA00004141"/>
    </source>
</evidence>
<organism evidence="18 19">
    <name type="scientific">Lactobacillus apis</name>
    <dbReference type="NCBI Taxonomy" id="303541"/>
    <lineage>
        <taxon>Bacteria</taxon>
        <taxon>Bacillati</taxon>
        <taxon>Bacillota</taxon>
        <taxon>Bacilli</taxon>
        <taxon>Lactobacillales</taxon>
        <taxon>Lactobacillaceae</taxon>
        <taxon>Lactobacillus</taxon>
    </lineage>
</organism>
<keyword evidence="2" id="KW-0328">Glycosyltransferase</keyword>
<evidence type="ECO:0000256" key="7">
    <source>
        <dbReference type="ARBA" id="ARBA00022989"/>
    </source>
</evidence>
<dbReference type="RefSeq" id="WP_046306756.1">
    <property type="nucleotide sequence ID" value="NZ_BMCV01000001.1"/>
</dbReference>
<feature type="transmembrane region" description="Helical" evidence="17">
    <location>
        <begin position="197"/>
        <end position="216"/>
    </location>
</feature>
<evidence type="ECO:0000256" key="6">
    <source>
        <dbReference type="ARBA" id="ARBA00022984"/>
    </source>
</evidence>
<evidence type="ECO:0000256" key="14">
    <source>
        <dbReference type="ARBA" id="ARBA00044770"/>
    </source>
</evidence>
<feature type="transmembrane region" description="Helical" evidence="17">
    <location>
        <begin position="12"/>
        <end position="30"/>
    </location>
</feature>
<dbReference type="InterPro" id="IPR018365">
    <property type="entry name" value="Cell_cycle_FtsW-rel_CS"/>
</dbReference>
<name>A0A0F4LSL9_9LACO</name>
<dbReference type="GO" id="GO:0032153">
    <property type="term" value="C:cell division site"/>
    <property type="evidence" value="ECO:0007669"/>
    <property type="project" value="TreeGrafter"/>
</dbReference>
<evidence type="ECO:0000256" key="10">
    <source>
        <dbReference type="ARBA" id="ARBA00033270"/>
    </source>
</evidence>